<dbReference type="Pfam" id="PF04055">
    <property type="entry name" value="Radical_SAM"/>
    <property type="match status" value="1"/>
</dbReference>
<evidence type="ECO:0000256" key="4">
    <source>
        <dbReference type="ARBA" id="ARBA00023004"/>
    </source>
</evidence>
<evidence type="ECO:0000256" key="2">
    <source>
        <dbReference type="ARBA" id="ARBA00022691"/>
    </source>
</evidence>
<dbReference type="NCBIfam" id="TIGR03975">
    <property type="entry name" value="rSAM_ocin_1"/>
    <property type="match status" value="1"/>
</dbReference>
<evidence type="ECO:0000313" key="8">
    <source>
        <dbReference type="EMBL" id="KKN46780.1"/>
    </source>
</evidence>
<reference evidence="8" key="1">
    <citation type="journal article" date="2015" name="Nature">
        <title>Complex archaea that bridge the gap between prokaryotes and eukaryotes.</title>
        <authorList>
            <person name="Spang A."/>
            <person name="Saw J.H."/>
            <person name="Jorgensen S.L."/>
            <person name="Zaremba-Niedzwiedzka K."/>
            <person name="Martijn J."/>
            <person name="Lind A.E."/>
            <person name="van Eijk R."/>
            <person name="Schleper C."/>
            <person name="Guy L."/>
            <person name="Ettema T.J."/>
        </authorList>
    </citation>
    <scope>NUCLEOTIDE SEQUENCE</scope>
</reference>
<name>A0A0F9QRD9_9ZZZZ</name>
<dbReference type="SFLD" id="SFLDS00029">
    <property type="entry name" value="Radical_SAM"/>
    <property type="match status" value="1"/>
</dbReference>
<proteinExistence type="predicted"/>
<dbReference type="SFLD" id="SFLDF00324">
    <property type="entry name" value="bacteriocin_maturation"/>
    <property type="match status" value="1"/>
</dbReference>
<keyword evidence="4" id="KW-0408">Iron</keyword>
<dbReference type="InterPro" id="IPR006638">
    <property type="entry name" value="Elp3/MiaA/NifB-like_rSAM"/>
</dbReference>
<dbReference type="SFLD" id="SFLDG01082">
    <property type="entry name" value="B12-binding_domain_containing"/>
    <property type="match status" value="1"/>
</dbReference>
<accession>A0A0F9QRD9</accession>
<gene>
    <name evidence="8" type="ORF">LCGC14_0669600</name>
</gene>
<evidence type="ECO:0000256" key="5">
    <source>
        <dbReference type="ARBA" id="ARBA00023014"/>
    </source>
</evidence>
<dbReference type="Gene3D" id="3.40.50.280">
    <property type="entry name" value="Cobalamin-binding domain"/>
    <property type="match status" value="1"/>
</dbReference>
<feature type="domain" description="B12-binding" evidence="6">
    <location>
        <begin position="66"/>
        <end position="208"/>
    </location>
</feature>
<dbReference type="InterPro" id="IPR006158">
    <property type="entry name" value="Cobalamin-bd"/>
</dbReference>
<sequence length="628" mass="72055">MNKKIMLCSMPFGALERQALGLSLLKARLTEIGIPCELHYLTFPFAELIGVEEYNWMVNEAPYTAFSGDWSFTNALYGENNEADERYIREVLQDTWQYDDQAITRILRVRSLVPHFLDYCMDAIPWHEYTIVGFTSTFEQNIASLALAKRLKESWSRIKIVFGGGNWEDEMGVELHRRFPFVDYACPGEADESFPSLARLILSAKASRKSLVAVPGIVFRSNGKSVFTGSSNLVYDIDSLPIPDYKDYFQAFEQSSAGASVIPMLLFEGSRGCWWGAKSHCTFCGLNGSTISFRAKSYKSAISEIKYLVDKWQIDMVQAVDNVLDIRGFNDFIPALTRMEQSLQFFYEIKANLSRNQVQMLRAAGITWVQPGIESMSDHVLRLMRKGITALQNIQLLKWCQEQEINADWNILYGFPGETSDDYDNMLTLLKQIRFLKAPTGCGPIRLDRFSPYFVAPQKFGLRNLRPIAPYKYLYPFNDNSLKRIAYYFDYDYDPSMNPDDYTRDVIAFVNEWQQCPETGSLRAFKRPDNALALVDTRSDACRQHVILRGIDCEVYEYCDQVRSLQSVHKHIKDILPKRPFTSGQIRVFLQSLVDNKLMVTDGSRYLSLALRSEPVAQKDDSRILDRV</sequence>
<dbReference type="PANTHER" id="PTHR43409:SF7">
    <property type="entry name" value="BLL1977 PROTEIN"/>
    <property type="match status" value="1"/>
</dbReference>
<comment type="cofactor">
    <cofactor evidence="1">
        <name>[4Fe-4S] cluster</name>
        <dbReference type="ChEBI" id="CHEBI:49883"/>
    </cofactor>
</comment>
<feature type="domain" description="Radical SAM core" evidence="7">
    <location>
        <begin position="259"/>
        <end position="492"/>
    </location>
</feature>
<dbReference type="GO" id="GO:0051536">
    <property type="term" value="F:iron-sulfur cluster binding"/>
    <property type="evidence" value="ECO:0007669"/>
    <property type="project" value="UniProtKB-KW"/>
</dbReference>
<dbReference type="InterPro" id="IPR051198">
    <property type="entry name" value="BchE-like"/>
</dbReference>
<dbReference type="InterPro" id="IPR023404">
    <property type="entry name" value="rSAM_horseshoe"/>
</dbReference>
<evidence type="ECO:0000259" key="6">
    <source>
        <dbReference type="PROSITE" id="PS51332"/>
    </source>
</evidence>
<dbReference type="AlphaFoldDB" id="A0A0F9QRD9"/>
<evidence type="ECO:0000256" key="1">
    <source>
        <dbReference type="ARBA" id="ARBA00001966"/>
    </source>
</evidence>
<comment type="caution">
    <text evidence="8">The sequence shown here is derived from an EMBL/GenBank/DDBJ whole genome shotgun (WGS) entry which is preliminary data.</text>
</comment>
<dbReference type="SMART" id="SM00729">
    <property type="entry name" value="Elp3"/>
    <property type="match status" value="1"/>
</dbReference>
<evidence type="ECO:0000256" key="3">
    <source>
        <dbReference type="ARBA" id="ARBA00022723"/>
    </source>
</evidence>
<dbReference type="GO" id="GO:0005829">
    <property type="term" value="C:cytosol"/>
    <property type="evidence" value="ECO:0007669"/>
    <property type="project" value="TreeGrafter"/>
</dbReference>
<keyword evidence="2" id="KW-0949">S-adenosyl-L-methionine</keyword>
<keyword evidence="3" id="KW-0479">Metal-binding</keyword>
<dbReference type="EMBL" id="LAZR01001312">
    <property type="protein sequence ID" value="KKN46780.1"/>
    <property type="molecule type" value="Genomic_DNA"/>
</dbReference>
<dbReference type="GO" id="GO:0046872">
    <property type="term" value="F:metal ion binding"/>
    <property type="evidence" value="ECO:0007669"/>
    <property type="project" value="UniProtKB-KW"/>
</dbReference>
<dbReference type="InterPro" id="IPR058240">
    <property type="entry name" value="rSAM_sf"/>
</dbReference>
<dbReference type="PANTHER" id="PTHR43409">
    <property type="entry name" value="ANAEROBIC MAGNESIUM-PROTOPORPHYRIN IX MONOMETHYL ESTER CYCLASE-RELATED"/>
    <property type="match status" value="1"/>
</dbReference>
<organism evidence="8">
    <name type="scientific">marine sediment metagenome</name>
    <dbReference type="NCBI Taxonomy" id="412755"/>
    <lineage>
        <taxon>unclassified sequences</taxon>
        <taxon>metagenomes</taxon>
        <taxon>ecological metagenomes</taxon>
    </lineage>
</organism>
<evidence type="ECO:0000259" key="7">
    <source>
        <dbReference type="PROSITE" id="PS51918"/>
    </source>
</evidence>
<dbReference type="InterPro" id="IPR007197">
    <property type="entry name" value="rSAM"/>
</dbReference>
<dbReference type="GO" id="GO:0031419">
    <property type="term" value="F:cobalamin binding"/>
    <property type="evidence" value="ECO:0007669"/>
    <property type="project" value="InterPro"/>
</dbReference>
<dbReference type="InterPro" id="IPR023984">
    <property type="entry name" value="rSAM_ocin_1"/>
</dbReference>
<dbReference type="GO" id="GO:0003824">
    <property type="term" value="F:catalytic activity"/>
    <property type="evidence" value="ECO:0007669"/>
    <property type="project" value="InterPro"/>
</dbReference>
<dbReference type="SUPFAM" id="SSF102114">
    <property type="entry name" value="Radical SAM enzymes"/>
    <property type="match status" value="1"/>
</dbReference>
<dbReference type="Gene3D" id="3.80.30.20">
    <property type="entry name" value="tm_1862 like domain"/>
    <property type="match status" value="1"/>
</dbReference>
<protein>
    <submittedName>
        <fullName evidence="8">Uncharacterized protein</fullName>
    </submittedName>
</protein>
<keyword evidence="5" id="KW-0411">Iron-sulfur</keyword>
<dbReference type="PROSITE" id="PS51332">
    <property type="entry name" value="B12_BINDING"/>
    <property type="match status" value="1"/>
</dbReference>
<dbReference type="PROSITE" id="PS51918">
    <property type="entry name" value="RADICAL_SAM"/>
    <property type="match status" value="1"/>
</dbReference>